<gene>
    <name evidence="5" type="primary">trmJ</name>
    <name evidence="7" type="ORF">A3G33_00495</name>
</gene>
<dbReference type="GO" id="GO:0106339">
    <property type="term" value="F:tRNA (cytidine(32)-2'-O)-methyltransferase activity"/>
    <property type="evidence" value="ECO:0007669"/>
    <property type="project" value="RHEA"/>
</dbReference>
<keyword evidence="5" id="KW-0819">tRNA processing</keyword>
<dbReference type="NCBIfam" id="TIGR00050">
    <property type="entry name" value="rRNA_methyl_1"/>
    <property type="match status" value="1"/>
</dbReference>
<dbReference type="CDD" id="cd18093">
    <property type="entry name" value="SpoU-like_TrmJ"/>
    <property type="match status" value="1"/>
</dbReference>
<evidence type="ECO:0000256" key="2">
    <source>
        <dbReference type="ARBA" id="ARBA00022603"/>
    </source>
</evidence>
<dbReference type="GO" id="GO:0003723">
    <property type="term" value="F:RNA binding"/>
    <property type="evidence" value="ECO:0007669"/>
    <property type="project" value="InterPro"/>
</dbReference>
<evidence type="ECO:0000313" key="8">
    <source>
        <dbReference type="Proteomes" id="UP000178187"/>
    </source>
</evidence>
<comment type="catalytic activity">
    <reaction evidence="5">
        <text>uridine(32) in tRNA + S-adenosyl-L-methionine = 2'-O-methyluridine(32) in tRNA + S-adenosyl-L-homocysteine + H(+)</text>
        <dbReference type="Rhea" id="RHEA:42936"/>
        <dbReference type="Rhea" id="RHEA-COMP:10107"/>
        <dbReference type="Rhea" id="RHEA-COMP:10290"/>
        <dbReference type="ChEBI" id="CHEBI:15378"/>
        <dbReference type="ChEBI" id="CHEBI:57856"/>
        <dbReference type="ChEBI" id="CHEBI:59789"/>
        <dbReference type="ChEBI" id="CHEBI:65315"/>
        <dbReference type="ChEBI" id="CHEBI:74478"/>
        <dbReference type="EC" id="2.1.1.200"/>
    </reaction>
</comment>
<dbReference type="EMBL" id="MHFR01000021">
    <property type="protein sequence ID" value="OGW98906.1"/>
    <property type="molecule type" value="Genomic_DNA"/>
</dbReference>
<dbReference type="Gene3D" id="3.40.1280.10">
    <property type="match status" value="1"/>
</dbReference>
<evidence type="ECO:0000256" key="3">
    <source>
        <dbReference type="ARBA" id="ARBA00022679"/>
    </source>
</evidence>
<dbReference type="InterPro" id="IPR001537">
    <property type="entry name" value="SpoU_MeTrfase"/>
</dbReference>
<dbReference type="PIRSF" id="PIRSF004808">
    <property type="entry name" value="LasT"/>
    <property type="match status" value="1"/>
</dbReference>
<keyword evidence="5" id="KW-0963">Cytoplasm</keyword>
<accession>A0A1G1L192</accession>
<comment type="catalytic activity">
    <reaction evidence="5">
        <text>cytidine(32) in tRNA + S-adenosyl-L-methionine = 2'-O-methylcytidine(32) in tRNA + S-adenosyl-L-homocysteine + H(+)</text>
        <dbReference type="Rhea" id="RHEA:42932"/>
        <dbReference type="Rhea" id="RHEA-COMP:10288"/>
        <dbReference type="Rhea" id="RHEA-COMP:10289"/>
        <dbReference type="ChEBI" id="CHEBI:15378"/>
        <dbReference type="ChEBI" id="CHEBI:57856"/>
        <dbReference type="ChEBI" id="CHEBI:59789"/>
        <dbReference type="ChEBI" id="CHEBI:74495"/>
        <dbReference type="ChEBI" id="CHEBI:82748"/>
        <dbReference type="EC" id="2.1.1.200"/>
    </reaction>
</comment>
<evidence type="ECO:0000256" key="5">
    <source>
        <dbReference type="RuleBase" id="RU362024"/>
    </source>
</evidence>
<comment type="function">
    <text evidence="5">Catalyzes the formation of 2'O-methylated cytidine (Cm32) or 2'O-methylated uridine (Um32) at position 32 in tRNA.</text>
</comment>
<dbReference type="Gene3D" id="1.10.8.590">
    <property type="match status" value="1"/>
</dbReference>
<organism evidence="7 8">
    <name type="scientific">Candidatus Danuiimicrobium aquiferis</name>
    <dbReference type="NCBI Taxonomy" id="1801832"/>
    <lineage>
        <taxon>Bacteria</taxon>
        <taxon>Pseudomonadati</taxon>
        <taxon>Candidatus Omnitrophota</taxon>
        <taxon>Candidatus Danuiimicrobium</taxon>
    </lineage>
</organism>
<dbReference type="InterPro" id="IPR004384">
    <property type="entry name" value="RNA_MeTrfase_TrmJ/LasT"/>
</dbReference>
<comment type="subunit">
    <text evidence="5">Homodimer.</text>
</comment>
<sequence>MITSLKNLQVILVRAENPVNIGQSARAMKNFGLSKLLLVKCAPHRVDQAYTPGWKARKILDQAVVYQRLEEAINQTTLAVGLTCRKGDRRGEPRSLIEVVSQILDTLKHQKVALVFGNEKNGLSNQEIAKCHVMATIPVGKEYSSLNLSHAVAISAFSVFSQTRQAKEFLKRKAGFYPKVEEFEALMDDFYRVLEMAGYRNGPGKVDMLDKILFRLEHYFKKTGLDKRELCMFKALLHRIEQKIKKVK</sequence>
<dbReference type="SUPFAM" id="SSF75217">
    <property type="entry name" value="alpha/beta knot"/>
    <property type="match status" value="1"/>
</dbReference>
<reference evidence="7 8" key="1">
    <citation type="journal article" date="2016" name="Nat. Commun.">
        <title>Thousands of microbial genomes shed light on interconnected biogeochemical processes in an aquifer system.</title>
        <authorList>
            <person name="Anantharaman K."/>
            <person name="Brown C.T."/>
            <person name="Hug L.A."/>
            <person name="Sharon I."/>
            <person name="Castelle C.J."/>
            <person name="Probst A.J."/>
            <person name="Thomas B.C."/>
            <person name="Singh A."/>
            <person name="Wilkins M.J."/>
            <person name="Karaoz U."/>
            <person name="Brodie E.L."/>
            <person name="Williams K.H."/>
            <person name="Hubbard S.S."/>
            <person name="Banfield J.F."/>
        </authorList>
    </citation>
    <scope>NUCLEOTIDE SEQUENCE [LARGE SCALE GENOMIC DNA]</scope>
</reference>
<keyword evidence="2 5" id="KW-0489">Methyltransferase</keyword>
<evidence type="ECO:0000313" key="7">
    <source>
        <dbReference type="EMBL" id="OGW98906.1"/>
    </source>
</evidence>
<dbReference type="GO" id="GO:0160206">
    <property type="term" value="F:tRNA (cytidine(32)/uridine(32)-2'-O)-methyltransferase activity"/>
    <property type="evidence" value="ECO:0007669"/>
    <property type="project" value="UniProtKB-EC"/>
</dbReference>
<dbReference type="AlphaFoldDB" id="A0A1G1L192"/>
<evidence type="ECO:0000256" key="4">
    <source>
        <dbReference type="ARBA" id="ARBA00022691"/>
    </source>
</evidence>
<feature type="domain" description="tRNA/rRNA methyltransferase SpoU type" evidence="6">
    <location>
        <begin position="8"/>
        <end position="155"/>
    </location>
</feature>
<dbReference type="GO" id="GO:0002128">
    <property type="term" value="P:tRNA nucleoside ribose methylation"/>
    <property type="evidence" value="ECO:0007669"/>
    <property type="project" value="TreeGrafter"/>
</dbReference>
<dbReference type="Pfam" id="PF00588">
    <property type="entry name" value="SpoU_methylase"/>
    <property type="match status" value="1"/>
</dbReference>
<comment type="caution">
    <text evidence="7">The sequence shown here is derived from an EMBL/GenBank/DDBJ whole genome shotgun (WGS) entry which is preliminary data.</text>
</comment>
<evidence type="ECO:0000259" key="6">
    <source>
        <dbReference type="Pfam" id="PF00588"/>
    </source>
</evidence>
<comment type="subcellular location">
    <subcellularLocation>
        <location evidence="5">Cytoplasm</location>
    </subcellularLocation>
</comment>
<dbReference type="PANTHER" id="PTHR42786">
    <property type="entry name" value="TRNA/RRNA METHYLTRANSFERASE"/>
    <property type="match status" value="1"/>
</dbReference>
<keyword evidence="4 5" id="KW-0949">S-adenosyl-L-methionine</keyword>
<comment type="similarity">
    <text evidence="1">Belongs to the class IV-like SAM-binding methyltransferase superfamily. RNA methyltransferase TrmH family.</text>
</comment>
<evidence type="ECO:0000256" key="1">
    <source>
        <dbReference type="ARBA" id="ARBA00007228"/>
    </source>
</evidence>
<dbReference type="InterPro" id="IPR029028">
    <property type="entry name" value="Alpha/beta_knot_MTases"/>
</dbReference>
<protein>
    <recommendedName>
        <fullName evidence="5">tRNA (cytidine/uridine-2'-O-)-methyltransferase TrmJ</fullName>
        <ecNumber evidence="5">2.1.1.200</ecNumber>
    </recommendedName>
    <alternativeName>
        <fullName evidence="5">tRNA (cytidine(32)/uridine(32)-2'-O)-methyltransferase</fullName>
    </alternativeName>
    <alternativeName>
        <fullName evidence="5">tRNA Cm32/Um32 methyltransferase</fullName>
    </alternativeName>
</protein>
<dbReference type="GO" id="GO:0005829">
    <property type="term" value="C:cytosol"/>
    <property type="evidence" value="ECO:0007669"/>
    <property type="project" value="TreeGrafter"/>
</dbReference>
<dbReference type="PANTHER" id="PTHR42786:SF2">
    <property type="entry name" value="TRNA (CYTIDINE_URIDINE-2'-O-)-METHYLTRANSFERASE TRMJ"/>
    <property type="match status" value="1"/>
</dbReference>
<dbReference type="EC" id="2.1.1.200" evidence="5"/>
<name>A0A1G1L192_9BACT</name>
<keyword evidence="3" id="KW-0808">Transferase</keyword>
<proteinExistence type="inferred from homology"/>
<dbReference type="InterPro" id="IPR029026">
    <property type="entry name" value="tRNA_m1G_MTases_N"/>
</dbReference>
<dbReference type="Proteomes" id="UP000178187">
    <property type="component" value="Unassembled WGS sequence"/>
</dbReference>